<dbReference type="Proteomes" id="UP000027601">
    <property type="component" value="Unassembled WGS sequence"/>
</dbReference>
<dbReference type="PANTHER" id="PTHR30328">
    <property type="entry name" value="TRANSCRIPTIONAL REPRESSOR"/>
    <property type="match status" value="1"/>
</dbReference>
<dbReference type="SUPFAM" id="SSF46689">
    <property type="entry name" value="Homeodomain-like"/>
    <property type="match status" value="1"/>
</dbReference>
<comment type="caution">
    <text evidence="4">The sequence shown here is derived from an EMBL/GenBank/DDBJ whole genome shotgun (WGS) entry which is preliminary data.</text>
</comment>
<dbReference type="Gene3D" id="1.10.10.60">
    <property type="entry name" value="Homeodomain-like"/>
    <property type="match status" value="1"/>
</dbReference>
<evidence type="ECO:0000313" key="5">
    <source>
        <dbReference type="Proteomes" id="UP000027601"/>
    </source>
</evidence>
<dbReference type="Gene3D" id="1.10.357.10">
    <property type="entry name" value="Tetracycline Repressor, domain 2"/>
    <property type="match status" value="1"/>
</dbReference>
<accession>A0A069D6S5</accession>
<keyword evidence="1 2" id="KW-0238">DNA-binding</keyword>
<dbReference type="STRING" id="1121097.GCA_000428125_02615"/>
<organism evidence="4 5">
    <name type="scientific">Bacteroides graminisolvens DSM 19988 = JCM 15093</name>
    <dbReference type="NCBI Taxonomy" id="1121097"/>
    <lineage>
        <taxon>Bacteria</taxon>
        <taxon>Pseudomonadati</taxon>
        <taxon>Bacteroidota</taxon>
        <taxon>Bacteroidia</taxon>
        <taxon>Bacteroidales</taxon>
        <taxon>Bacteroidaceae</taxon>
        <taxon>Bacteroides</taxon>
    </lineage>
</organism>
<keyword evidence="5" id="KW-1185">Reference proteome</keyword>
<dbReference type="EMBL" id="BAJS01000036">
    <property type="protein sequence ID" value="GAK38040.1"/>
    <property type="molecule type" value="Genomic_DNA"/>
</dbReference>
<gene>
    <name evidence="4" type="ORF">JCM15093_3335</name>
</gene>
<dbReference type="Pfam" id="PF00440">
    <property type="entry name" value="TetR_N"/>
    <property type="match status" value="1"/>
</dbReference>
<dbReference type="PANTHER" id="PTHR30328:SF54">
    <property type="entry name" value="HTH-TYPE TRANSCRIPTIONAL REPRESSOR SCO4008"/>
    <property type="match status" value="1"/>
</dbReference>
<feature type="domain" description="HTH tetR-type" evidence="3">
    <location>
        <begin position="9"/>
        <end position="69"/>
    </location>
</feature>
<feature type="DNA-binding region" description="H-T-H motif" evidence="2">
    <location>
        <begin position="32"/>
        <end position="51"/>
    </location>
</feature>
<name>A0A069D6S5_9BACE</name>
<reference evidence="4 5" key="1">
    <citation type="journal article" date="2015" name="Microbes Environ.">
        <title>Distribution and evolution of nitrogen fixation genes in the phylum bacteroidetes.</title>
        <authorList>
            <person name="Inoue J."/>
            <person name="Oshima K."/>
            <person name="Suda W."/>
            <person name="Sakamoto M."/>
            <person name="Iino T."/>
            <person name="Noda S."/>
            <person name="Hongoh Y."/>
            <person name="Hattori M."/>
            <person name="Ohkuma M."/>
        </authorList>
    </citation>
    <scope>NUCLEOTIDE SEQUENCE [LARGE SCALE GENOMIC DNA]</scope>
    <source>
        <strain evidence="4 5">JCM 15093</strain>
    </source>
</reference>
<proteinExistence type="predicted"/>
<evidence type="ECO:0000313" key="4">
    <source>
        <dbReference type="EMBL" id="GAK38040.1"/>
    </source>
</evidence>
<dbReference type="GO" id="GO:0003677">
    <property type="term" value="F:DNA binding"/>
    <property type="evidence" value="ECO:0007669"/>
    <property type="project" value="UniProtKB-UniRule"/>
</dbReference>
<dbReference type="eggNOG" id="COG1309">
    <property type="taxonomic scope" value="Bacteria"/>
</dbReference>
<dbReference type="SUPFAM" id="SSF48498">
    <property type="entry name" value="Tetracyclin repressor-like, C-terminal domain"/>
    <property type="match status" value="1"/>
</dbReference>
<dbReference type="InterPro" id="IPR050109">
    <property type="entry name" value="HTH-type_TetR-like_transc_reg"/>
</dbReference>
<protein>
    <submittedName>
        <fullName evidence="4">Transcriptional regulator, TetR family</fullName>
    </submittedName>
</protein>
<dbReference type="PROSITE" id="PS50977">
    <property type="entry name" value="HTH_TETR_2"/>
    <property type="match status" value="1"/>
</dbReference>
<dbReference type="InterPro" id="IPR009057">
    <property type="entry name" value="Homeodomain-like_sf"/>
</dbReference>
<dbReference type="AlphaFoldDB" id="A0A069D6S5"/>
<dbReference type="InterPro" id="IPR001647">
    <property type="entry name" value="HTH_TetR"/>
</dbReference>
<dbReference type="InterPro" id="IPR036271">
    <property type="entry name" value="Tet_transcr_reg_TetR-rel_C_sf"/>
</dbReference>
<evidence type="ECO:0000256" key="1">
    <source>
        <dbReference type="ARBA" id="ARBA00023125"/>
    </source>
</evidence>
<evidence type="ECO:0000259" key="3">
    <source>
        <dbReference type="PROSITE" id="PS50977"/>
    </source>
</evidence>
<evidence type="ECO:0000256" key="2">
    <source>
        <dbReference type="PROSITE-ProRule" id="PRU00335"/>
    </source>
</evidence>
<sequence length="210" mass="24548">MYEKENNRTELKHKTVTLAMNAFATKGIKGVTMDDIAMGLGISKRTLYEMFEDKEELLIACMLEHQREKNVFVNEVISNSVNVLEVILKCYKKSVEDYHKTNVRFLEEIKKYPKVCELMNDHKKKNSNYVISFFRKGVEQGLFRADIKFDIVHDLLHEQIDMLIHSETFKKYSFLEVYESIVLIFVRGISTDKGIGILENFLIEYNAKSV</sequence>